<comment type="similarity">
    <text evidence="16">Belongs to the SLMAP family.</text>
</comment>
<reference evidence="23" key="1">
    <citation type="submission" date="2025-08" db="UniProtKB">
        <authorList>
            <consortium name="Ensembl"/>
        </authorList>
    </citation>
    <scope>IDENTIFICATION</scope>
</reference>
<keyword evidence="12" id="KW-0206">Cytoskeleton</keyword>
<feature type="coiled-coil region" evidence="19">
    <location>
        <begin position="172"/>
        <end position="199"/>
    </location>
</feature>
<dbReference type="FunFam" id="2.60.200.20:FF:000003">
    <property type="entry name" value="sarcolemmal membrane-associated protein isoform X2"/>
    <property type="match status" value="1"/>
</dbReference>
<dbReference type="InterPro" id="IPR008984">
    <property type="entry name" value="SMAD_FHA_dom_sf"/>
</dbReference>
<dbReference type="CDD" id="cd22679">
    <property type="entry name" value="FHA_SLMAP"/>
    <property type="match status" value="1"/>
</dbReference>
<dbReference type="GO" id="GO:0072659">
    <property type="term" value="P:protein localization to plasma membrane"/>
    <property type="evidence" value="ECO:0007669"/>
    <property type="project" value="TreeGrafter"/>
</dbReference>
<dbReference type="GO" id="GO:1900825">
    <property type="term" value="P:regulation of membrane depolarization during cardiac muscle cell action potential"/>
    <property type="evidence" value="ECO:0007669"/>
    <property type="project" value="TreeGrafter"/>
</dbReference>
<evidence type="ECO:0000256" key="10">
    <source>
        <dbReference type="ARBA" id="ARBA00023128"/>
    </source>
</evidence>
<reference evidence="23" key="2">
    <citation type="submission" date="2025-09" db="UniProtKB">
        <authorList>
            <consortium name="Ensembl"/>
        </authorList>
    </citation>
    <scope>IDENTIFICATION</scope>
</reference>
<evidence type="ECO:0000256" key="3">
    <source>
        <dbReference type="ARBA" id="ARBA00022475"/>
    </source>
</evidence>
<evidence type="ECO:0000256" key="5">
    <source>
        <dbReference type="ARBA" id="ARBA00022553"/>
    </source>
</evidence>
<dbReference type="InterPro" id="IPR000253">
    <property type="entry name" value="FHA_dom"/>
</dbReference>
<keyword evidence="8 21" id="KW-1133">Transmembrane helix</keyword>
<feature type="transmembrane region" description="Helical" evidence="21">
    <location>
        <begin position="797"/>
        <end position="817"/>
    </location>
</feature>
<feature type="coiled-coil region" evidence="19">
    <location>
        <begin position="233"/>
        <end position="387"/>
    </location>
</feature>
<keyword evidence="7" id="KW-0256">Endoplasmic reticulum</keyword>
<evidence type="ECO:0000313" key="23">
    <source>
        <dbReference type="Ensembl" id="ENSSDAP00000025005.1"/>
    </source>
</evidence>
<keyword evidence="9 19" id="KW-0175">Coiled coil</keyword>
<dbReference type="GO" id="GO:0005813">
    <property type="term" value="C:centrosome"/>
    <property type="evidence" value="ECO:0007669"/>
    <property type="project" value="UniProtKB-SubCell"/>
</dbReference>
<organism evidence="23 24">
    <name type="scientific">Spermophilus dauricus</name>
    <name type="common">Daurian ground squirrel</name>
    <dbReference type="NCBI Taxonomy" id="99837"/>
    <lineage>
        <taxon>Eukaryota</taxon>
        <taxon>Metazoa</taxon>
        <taxon>Chordata</taxon>
        <taxon>Craniata</taxon>
        <taxon>Vertebrata</taxon>
        <taxon>Euteleostomi</taxon>
        <taxon>Mammalia</taxon>
        <taxon>Eutheria</taxon>
        <taxon>Euarchontoglires</taxon>
        <taxon>Glires</taxon>
        <taxon>Rodentia</taxon>
        <taxon>Sciuromorpha</taxon>
        <taxon>Sciuridae</taxon>
        <taxon>Xerinae</taxon>
        <taxon>Marmotini</taxon>
        <taxon>Spermophilus</taxon>
    </lineage>
</organism>
<dbReference type="PROSITE" id="PS01255">
    <property type="entry name" value="FETUIN_2"/>
    <property type="match status" value="1"/>
</dbReference>
<dbReference type="PANTHER" id="PTHR15715">
    <property type="entry name" value="CENTROSOMAL PROTEIN OF 170 KDA"/>
    <property type="match status" value="1"/>
</dbReference>
<evidence type="ECO:0000313" key="24">
    <source>
        <dbReference type="Proteomes" id="UP000694422"/>
    </source>
</evidence>
<evidence type="ECO:0000259" key="22">
    <source>
        <dbReference type="PROSITE" id="PS50006"/>
    </source>
</evidence>
<feature type="coiled-coil region" evidence="19">
    <location>
        <begin position="598"/>
        <end position="791"/>
    </location>
</feature>
<evidence type="ECO:0000256" key="6">
    <source>
        <dbReference type="ARBA" id="ARBA00022692"/>
    </source>
</evidence>
<feature type="coiled-coil region" evidence="19">
    <location>
        <begin position="475"/>
        <end position="561"/>
    </location>
</feature>
<keyword evidence="3" id="KW-1003">Cell membrane</keyword>
<dbReference type="AlphaFoldDB" id="A0A8C9QPN5"/>
<dbReference type="SMART" id="SM00240">
    <property type="entry name" value="FHA"/>
    <property type="match status" value="1"/>
</dbReference>
<dbReference type="Ensembl" id="ENSSDAT00000028600.1">
    <property type="protein sequence ID" value="ENSSDAP00000025005.1"/>
    <property type="gene ID" value="ENSSDAG00000022554.1"/>
</dbReference>
<dbReference type="SUPFAM" id="SSF49879">
    <property type="entry name" value="SMAD/FHA domain"/>
    <property type="match status" value="1"/>
</dbReference>
<dbReference type="GO" id="GO:0031966">
    <property type="term" value="C:mitochondrial membrane"/>
    <property type="evidence" value="ECO:0007669"/>
    <property type="project" value="UniProtKB-SubCell"/>
</dbReference>
<evidence type="ECO:0000256" key="13">
    <source>
        <dbReference type="ARBA" id="ARBA00046294"/>
    </source>
</evidence>
<keyword evidence="11 21" id="KW-0472">Membrane</keyword>
<dbReference type="PROSITE" id="PS50006">
    <property type="entry name" value="FHA_DOMAIN"/>
    <property type="match status" value="1"/>
</dbReference>
<dbReference type="GO" id="GO:0005789">
    <property type="term" value="C:endoplasmic reticulum membrane"/>
    <property type="evidence" value="ECO:0007669"/>
    <property type="project" value="UniProtKB-SubCell"/>
</dbReference>
<dbReference type="GO" id="GO:0042383">
    <property type="term" value="C:sarcolemma"/>
    <property type="evidence" value="ECO:0007669"/>
    <property type="project" value="UniProtKB-SubCell"/>
</dbReference>
<keyword evidence="6 21" id="KW-0812">Transmembrane</keyword>
<accession>A0A8C9QPN5</accession>
<dbReference type="InterPro" id="IPR001363">
    <property type="entry name" value="Prot_inh_fetuin_CS"/>
</dbReference>
<evidence type="ECO:0000256" key="14">
    <source>
        <dbReference type="ARBA" id="ARBA00057671"/>
    </source>
</evidence>
<dbReference type="PANTHER" id="PTHR15715:SF22">
    <property type="entry name" value="SARCOLEMMAL MEMBRANE-ASSOCIATED PROTEIN"/>
    <property type="match status" value="1"/>
</dbReference>
<evidence type="ECO:0000256" key="9">
    <source>
        <dbReference type="ARBA" id="ARBA00023054"/>
    </source>
</evidence>
<evidence type="ECO:0000256" key="18">
    <source>
        <dbReference type="ARBA" id="ARBA00074026"/>
    </source>
</evidence>
<feature type="region of interest" description="Disordered" evidence="20">
    <location>
        <begin position="432"/>
        <end position="463"/>
    </location>
</feature>
<evidence type="ECO:0000256" key="21">
    <source>
        <dbReference type="SAM" id="Phobius"/>
    </source>
</evidence>
<evidence type="ECO:0000256" key="1">
    <source>
        <dbReference type="ARBA" id="ARBA00004163"/>
    </source>
</evidence>
<comment type="function">
    <text evidence="14">Associates with the striatin-interacting phosphatase and kinase (STRIPAK) core complex, forming the extended (SIKE1:SLMAP)STRIPAK complex. The (SIKE1:SLMAP)STRIPAK complex dephosphorylates STK3 leading to the inhibition of Hippo signaling and the control of cell growth. May play a role during myoblast fusion.</text>
</comment>
<proteinExistence type="inferred from homology"/>
<evidence type="ECO:0000256" key="7">
    <source>
        <dbReference type="ARBA" id="ARBA00022824"/>
    </source>
</evidence>
<evidence type="ECO:0000256" key="19">
    <source>
        <dbReference type="SAM" id="Coils"/>
    </source>
</evidence>
<evidence type="ECO:0000256" key="15">
    <source>
        <dbReference type="ARBA" id="ARBA00060409"/>
    </source>
</evidence>
<feature type="domain" description="FHA" evidence="22">
    <location>
        <begin position="28"/>
        <end position="85"/>
    </location>
</feature>
<keyword evidence="24" id="KW-1185">Reference proteome</keyword>
<keyword evidence="5" id="KW-0597">Phosphoprotein</keyword>
<keyword evidence="10" id="KW-0496">Mitochondrion</keyword>
<dbReference type="CDD" id="cd21911">
    <property type="entry name" value="CC1_SLMAP"/>
    <property type="match status" value="1"/>
</dbReference>
<keyword evidence="4" id="KW-0963">Cytoplasm</keyword>
<dbReference type="Proteomes" id="UP000694422">
    <property type="component" value="Unplaced"/>
</dbReference>
<dbReference type="InterPro" id="IPR051176">
    <property type="entry name" value="Cent_Immune-Sig_Mod"/>
</dbReference>
<evidence type="ECO:0000256" key="2">
    <source>
        <dbReference type="ARBA" id="ARBA00004300"/>
    </source>
</evidence>
<evidence type="ECO:0000256" key="11">
    <source>
        <dbReference type="ARBA" id="ARBA00023136"/>
    </source>
</evidence>
<evidence type="ECO:0000256" key="17">
    <source>
        <dbReference type="ARBA" id="ARBA00066015"/>
    </source>
</evidence>
<name>A0A8C9QPN5_SPEDA</name>
<evidence type="ECO:0000256" key="12">
    <source>
        <dbReference type="ARBA" id="ARBA00023212"/>
    </source>
</evidence>
<dbReference type="Pfam" id="PF00498">
    <property type="entry name" value="FHA"/>
    <property type="match status" value="1"/>
</dbReference>
<feature type="compositionally biased region" description="Basic and acidic residues" evidence="20">
    <location>
        <begin position="432"/>
        <end position="442"/>
    </location>
</feature>
<comment type="subunit">
    <text evidence="17">Homodimer. Interacts with myosin. Interacts with SIKE1 and both associate with the STRIPAK core complex composed of PP2A catalytic and scaffolding subunits, the striatins (PP2A regulatory subunits), the striatin-associated proteins MOB4, STRIP1 and STRIP2, PDCD10 and members of the STE20 kinases, such as STK24 and STK26. Interacts (via FHA domain) with STK3 (when phosphorylated); the interaction associates STK3 with the STRIPAK complex.</text>
</comment>
<dbReference type="GO" id="GO:0005615">
    <property type="term" value="C:extracellular space"/>
    <property type="evidence" value="ECO:0007669"/>
    <property type="project" value="InterPro"/>
</dbReference>
<sequence>MPSALAIFTCRPNSHPFQERHVYLDEPIKIGRSVARCRPAQNNATFDCKVLSRNHALVWFDHKTGKFYLQDTKSSNGTFINSQRLSRGSEESPPCEILSGDIIQFGVDVTENTRKVTHGCIVSTIKLFLPDGMEARLRSDVIHAPLPSPVDKVAANTPSMYSQELFQLSQYLQEALHREQMLEQKLATLQRLLAITQEASDTSWQALIDEDRLLSRLEVMGNQLQACSKNQTEDSLRKELIALQEDKHNYETTAKESLRRVLQEKIEVVRKLSEVERSLSNTEDECTHLKEMNERTQEELRELANKYNGAVNEIKDLSDKLKVAEGRQEEIQQKGQAEKKELQHKIDEMEEKEQELQAKIEALQADNDFTNERLTALQVRLEHLQEKTLKECSSLGIQVDDFLPKINGSTEKEKLIVEGHLTKVVEETKLSKENQARAKDSDLSDTLSPSKEKSSDDTTDAQMDEQDLNEPLAKVSLLKDDLQGAQSEIEAKQEIQHLRKELIEAQELARASKQKCFELQALLEEERKAYRNQVEESAKQIQVLQGQLQRLHIDIENLREEKDGEITSTRDELLSARDEILLLHQAAAKAASERDTDIISLQDELKKVRAELERWRKAASEYEKEITSLQNSFQLRCQQCEDQQRVEATRLQSELEKLRKEWNVLETECHSLKKENVLLSSELQRQEKELHNSQKQSLELTSDLSILQMTRKELENQVGSLKEQHLRDSADLKTLLSKAENQAKDVQKEYEKTQTVLSELKLKFEMTEQEKQSITDELKQCKDNLKLLREKGNNPSILQPVPAVFIGLFLAFLFWCFGPLW</sequence>
<dbReference type="Gene3D" id="2.60.200.20">
    <property type="match status" value="1"/>
</dbReference>
<evidence type="ECO:0000256" key="8">
    <source>
        <dbReference type="ARBA" id="ARBA00022989"/>
    </source>
</evidence>
<protein>
    <recommendedName>
        <fullName evidence="18">Sarcolemmal membrane-associated protein</fullName>
    </recommendedName>
</protein>
<evidence type="ECO:0000256" key="4">
    <source>
        <dbReference type="ARBA" id="ARBA00022490"/>
    </source>
</evidence>
<comment type="subcellular location">
    <subcellularLocation>
        <location evidence="15">Cell membrane</location>
        <location evidence="15">Sarcolemma</location>
        <topology evidence="15">Single-pass type IV membrane protein</topology>
    </subcellularLocation>
    <subcellularLocation>
        <location evidence="2">Cytoplasm</location>
        <location evidence="2">Cytoskeleton</location>
        <location evidence="2">Microtubule organizing center</location>
        <location evidence="2">Centrosome</location>
    </subcellularLocation>
    <subcellularLocation>
        <location evidence="1">Endoplasmic reticulum membrane</location>
        <topology evidence="1">Single-pass type IV membrane protein</topology>
    </subcellularLocation>
    <subcellularLocation>
        <location evidence="13">Mitochondrion membrane</location>
        <topology evidence="13">Single-pass type IV membrane protein</topology>
    </subcellularLocation>
</comment>
<evidence type="ECO:0000256" key="16">
    <source>
        <dbReference type="ARBA" id="ARBA00061687"/>
    </source>
</evidence>
<evidence type="ECO:0000256" key="20">
    <source>
        <dbReference type="SAM" id="MobiDB-lite"/>
    </source>
</evidence>